<evidence type="ECO:0000313" key="2">
    <source>
        <dbReference type="EMBL" id="GLK50154.1"/>
    </source>
</evidence>
<evidence type="ECO:0000259" key="1">
    <source>
        <dbReference type="Pfam" id="PF01052"/>
    </source>
</evidence>
<dbReference type="InterPro" id="IPR036429">
    <property type="entry name" value="SpoA-like_sf"/>
</dbReference>
<dbReference type="EMBL" id="BSFD01000011">
    <property type="protein sequence ID" value="GLK50154.1"/>
    <property type="molecule type" value="Genomic_DNA"/>
</dbReference>
<dbReference type="Proteomes" id="UP001143509">
    <property type="component" value="Unassembled WGS sequence"/>
</dbReference>
<dbReference type="SUPFAM" id="SSF101801">
    <property type="entry name" value="Surface presentation of antigens (SPOA)"/>
    <property type="match status" value="1"/>
</dbReference>
<dbReference type="Gene3D" id="2.30.330.10">
    <property type="entry name" value="SpoA-like"/>
    <property type="match status" value="1"/>
</dbReference>
<reference evidence="2" key="1">
    <citation type="journal article" date="2014" name="Int. J. Syst. Evol. Microbiol.">
        <title>Complete genome of a new Firmicutes species belonging to the dominant human colonic microbiota ('Ruminococcus bicirculans') reveals two chromosomes and a selective capacity to utilize plant glucans.</title>
        <authorList>
            <consortium name="NISC Comparative Sequencing Program"/>
            <person name="Wegmann U."/>
            <person name="Louis P."/>
            <person name="Goesmann A."/>
            <person name="Henrissat B."/>
            <person name="Duncan S.H."/>
            <person name="Flint H.J."/>
        </authorList>
    </citation>
    <scope>NUCLEOTIDE SEQUENCE</scope>
    <source>
        <strain evidence="2">VKM B-1499</strain>
    </source>
</reference>
<gene>
    <name evidence="2" type="ORF">GCM10017620_31280</name>
</gene>
<accession>A0ABQ5TBG0</accession>
<organism evidence="2 3">
    <name type="scientific">Brevundimonas intermedia</name>
    <dbReference type="NCBI Taxonomy" id="74315"/>
    <lineage>
        <taxon>Bacteria</taxon>
        <taxon>Pseudomonadati</taxon>
        <taxon>Pseudomonadota</taxon>
        <taxon>Alphaproteobacteria</taxon>
        <taxon>Caulobacterales</taxon>
        <taxon>Caulobacteraceae</taxon>
        <taxon>Brevundimonas</taxon>
    </lineage>
</organism>
<reference evidence="2" key="2">
    <citation type="submission" date="2023-01" db="EMBL/GenBank/DDBJ databases">
        <authorList>
            <person name="Sun Q."/>
            <person name="Evtushenko L."/>
        </authorList>
    </citation>
    <scope>NUCLEOTIDE SEQUENCE</scope>
    <source>
        <strain evidence="2">VKM B-1499</strain>
    </source>
</reference>
<protein>
    <recommendedName>
        <fullName evidence="1">Flagellar motor switch protein FliN-like C-terminal domain-containing protein</fullName>
    </recommendedName>
</protein>
<keyword evidence="3" id="KW-1185">Reference proteome</keyword>
<feature type="domain" description="Flagellar motor switch protein FliN-like C-terminal" evidence="1">
    <location>
        <begin position="179"/>
        <end position="223"/>
    </location>
</feature>
<dbReference type="RefSeq" id="WP_271166307.1">
    <property type="nucleotide sequence ID" value="NZ_BSFD01000011.1"/>
</dbReference>
<dbReference type="Pfam" id="PF01052">
    <property type="entry name" value="FliMN_C"/>
    <property type="match status" value="1"/>
</dbReference>
<proteinExistence type="predicted"/>
<dbReference type="InterPro" id="IPR001543">
    <property type="entry name" value="FliN-like_C"/>
</dbReference>
<comment type="caution">
    <text evidence="2">The sequence shown here is derived from an EMBL/GenBank/DDBJ whole genome shotgun (WGS) entry which is preliminary data.</text>
</comment>
<evidence type="ECO:0000313" key="3">
    <source>
        <dbReference type="Proteomes" id="UP001143509"/>
    </source>
</evidence>
<sequence length="250" mass="25661">MTSPVWRWAPDRALLDEGTLGWLDGIIAAWSDRWFAQGRVRRRGLERSTGASASTSLFAARASLETSPAQRDHLAELALDIEVARLEATPADQALLDGLVETAVADLTRAVEAAIGGDAADPALALGGPSGRVVFPLSDETGRLVGALAVARASLVQARLGALAPPAPASAPLVAMSAAIADTPVTLTVHAGTALLSLAEARELGVGDVVVLDRALDAAFDLLSAAHPEPIARAALIDAVAPQTLRLISA</sequence>
<name>A0ABQ5TBG0_9CAUL</name>